<feature type="compositionally biased region" description="Basic residues" evidence="1">
    <location>
        <begin position="87"/>
        <end position="96"/>
    </location>
</feature>
<dbReference type="Gene3D" id="3.30.40.10">
    <property type="entry name" value="Zinc/RING finger domain, C3HC4 (zinc finger)"/>
    <property type="match status" value="1"/>
</dbReference>
<name>A0A397DDK1_APHAT</name>
<dbReference type="AlphaFoldDB" id="A0A397DDK1"/>
<evidence type="ECO:0000313" key="4">
    <source>
        <dbReference type="Proteomes" id="UP000266643"/>
    </source>
</evidence>
<feature type="region of interest" description="Disordered" evidence="1">
    <location>
        <begin position="70"/>
        <end position="150"/>
    </location>
</feature>
<accession>A0A397DDK1</accession>
<dbReference type="SMART" id="SM00504">
    <property type="entry name" value="Ubox"/>
    <property type="match status" value="1"/>
</dbReference>
<dbReference type="PANTHER" id="PTHR46573">
    <property type="entry name" value="WD REPEAT, SAM AND U-BOX DOMAIN-CONTAINING PROTEIN 1"/>
    <property type="match status" value="1"/>
</dbReference>
<evidence type="ECO:0000313" key="3">
    <source>
        <dbReference type="EMBL" id="RHY63365.1"/>
    </source>
</evidence>
<sequence>MLIQVDSFVCPITCDVMDDPVVACDGYSYDRSAIESWLENHSTSPVTNNQLATKDLLPNHSLRQAILEVAQPRHAPLPATPNAATNRTKKTKKPATRKYVAPRDASSNNTAANTPRQSRRLQRLAPDGPPSKRTRQLPPQHGPRRPSVDA</sequence>
<feature type="compositionally biased region" description="Low complexity" evidence="1">
    <location>
        <begin position="76"/>
        <end position="86"/>
    </location>
</feature>
<evidence type="ECO:0000259" key="2">
    <source>
        <dbReference type="PROSITE" id="PS51698"/>
    </source>
</evidence>
<proteinExistence type="predicted"/>
<dbReference type="EMBL" id="QUTD01005211">
    <property type="protein sequence ID" value="RHY63365.1"/>
    <property type="molecule type" value="Genomic_DNA"/>
</dbReference>
<dbReference type="InterPro" id="IPR003613">
    <property type="entry name" value="Ubox_domain"/>
</dbReference>
<reference evidence="3 4" key="1">
    <citation type="submission" date="2018-08" db="EMBL/GenBank/DDBJ databases">
        <title>Aphanomyces genome sequencing and annotation.</title>
        <authorList>
            <person name="Minardi D."/>
            <person name="Oidtmann B."/>
            <person name="Van Der Giezen M."/>
            <person name="Studholme D.J."/>
        </authorList>
    </citation>
    <scope>NUCLEOTIDE SEQUENCE [LARGE SCALE GENOMIC DNA]</scope>
    <source>
        <strain evidence="3 4">D2</strain>
    </source>
</reference>
<gene>
    <name evidence="3" type="ORF">DYB30_004152</name>
</gene>
<dbReference type="GO" id="GO:0016567">
    <property type="term" value="P:protein ubiquitination"/>
    <property type="evidence" value="ECO:0007669"/>
    <property type="project" value="InterPro"/>
</dbReference>
<protein>
    <recommendedName>
        <fullName evidence="2">U-box domain-containing protein</fullName>
    </recommendedName>
</protein>
<dbReference type="VEuPathDB" id="FungiDB:H257_12926"/>
<dbReference type="PROSITE" id="PS51698">
    <property type="entry name" value="U_BOX"/>
    <property type="match status" value="1"/>
</dbReference>
<dbReference type="CDD" id="cd16655">
    <property type="entry name" value="RING-Ubox_WDSUB1-like"/>
    <property type="match status" value="1"/>
</dbReference>
<comment type="caution">
    <text evidence="3">The sequence shown here is derived from an EMBL/GenBank/DDBJ whole genome shotgun (WGS) entry which is preliminary data.</text>
</comment>
<feature type="compositionally biased region" description="Polar residues" evidence="1">
    <location>
        <begin position="105"/>
        <end position="116"/>
    </location>
</feature>
<dbReference type="Proteomes" id="UP000266643">
    <property type="component" value="Unassembled WGS sequence"/>
</dbReference>
<dbReference type="GO" id="GO:0004842">
    <property type="term" value="F:ubiquitin-protein transferase activity"/>
    <property type="evidence" value="ECO:0007669"/>
    <property type="project" value="InterPro"/>
</dbReference>
<feature type="domain" description="U-box" evidence="2">
    <location>
        <begin position="3"/>
        <end position="76"/>
    </location>
</feature>
<dbReference type="PANTHER" id="PTHR46573:SF1">
    <property type="entry name" value="WD REPEAT, SAM AND U-BOX DOMAIN-CONTAINING PROTEIN 1"/>
    <property type="match status" value="1"/>
</dbReference>
<organism evidence="3 4">
    <name type="scientific">Aphanomyces astaci</name>
    <name type="common">Crayfish plague agent</name>
    <dbReference type="NCBI Taxonomy" id="112090"/>
    <lineage>
        <taxon>Eukaryota</taxon>
        <taxon>Sar</taxon>
        <taxon>Stramenopiles</taxon>
        <taxon>Oomycota</taxon>
        <taxon>Saprolegniomycetes</taxon>
        <taxon>Saprolegniales</taxon>
        <taxon>Verrucalvaceae</taxon>
        <taxon>Aphanomyces</taxon>
    </lineage>
</organism>
<dbReference type="InterPro" id="IPR013083">
    <property type="entry name" value="Znf_RING/FYVE/PHD"/>
</dbReference>
<evidence type="ECO:0000256" key="1">
    <source>
        <dbReference type="SAM" id="MobiDB-lite"/>
    </source>
</evidence>
<dbReference type="InterPro" id="IPR052085">
    <property type="entry name" value="WD-SAM-U-box"/>
</dbReference>
<dbReference type="Pfam" id="PF04564">
    <property type="entry name" value="U-box"/>
    <property type="match status" value="1"/>
</dbReference>
<dbReference type="SUPFAM" id="SSF57850">
    <property type="entry name" value="RING/U-box"/>
    <property type="match status" value="1"/>
</dbReference>